<sequence>MSTVIVRRRRHGEYLVIRSASILECVRSPGSRNERRVSNLTILHDIISTCRLNNALSIFFQRNKNKLQAHSPIHKLISLVPTTLSPLSHPFVALSLRSVPHPVHLGLVIPSHHVHPIHPGHTHMIRHSHAHTTHADGYPTHVHTFHPTHPTHTPHRIHPPHGTYHTHHPSRPNHHLVRAGRSSSSTSASDTERYAPAYTHHTHVRVHTHTWIHAHAHPHPWVVHVHVHRTHTHAHAHTCWIHTHPSYHTHVGVHTHWHHAHSHPALGVTHVVVHVVVATMKLMLVASHTTTTTTPTPTNRRLGPQRVYLWGTGHHIPRRYTHSRYLRTNPSQLPNPRFPSFFLPSHRSLRLDTNINNVGRIRIAIRKHTYPPSS</sequence>
<proteinExistence type="predicted"/>
<accession>A0A0C3FQD7</accession>
<evidence type="ECO:0000313" key="2">
    <source>
        <dbReference type="EMBL" id="KIM81934.1"/>
    </source>
</evidence>
<dbReference type="HOGENOM" id="CLU_739898_0_0_1"/>
<name>A0A0C3FQD7_PILCF</name>
<dbReference type="Proteomes" id="UP000054166">
    <property type="component" value="Unassembled WGS sequence"/>
</dbReference>
<reference evidence="3" key="2">
    <citation type="submission" date="2015-01" db="EMBL/GenBank/DDBJ databases">
        <title>Evolutionary Origins and Diversification of the Mycorrhizal Mutualists.</title>
        <authorList>
            <consortium name="DOE Joint Genome Institute"/>
            <consortium name="Mycorrhizal Genomics Consortium"/>
            <person name="Kohler A."/>
            <person name="Kuo A."/>
            <person name="Nagy L.G."/>
            <person name="Floudas D."/>
            <person name="Copeland A."/>
            <person name="Barry K.W."/>
            <person name="Cichocki N."/>
            <person name="Veneault-Fourrey C."/>
            <person name="LaButti K."/>
            <person name="Lindquist E.A."/>
            <person name="Lipzen A."/>
            <person name="Lundell T."/>
            <person name="Morin E."/>
            <person name="Murat C."/>
            <person name="Riley R."/>
            <person name="Ohm R."/>
            <person name="Sun H."/>
            <person name="Tunlid A."/>
            <person name="Henrissat B."/>
            <person name="Grigoriev I.V."/>
            <person name="Hibbett D.S."/>
            <person name="Martin F."/>
        </authorList>
    </citation>
    <scope>NUCLEOTIDE SEQUENCE [LARGE SCALE GENOMIC DNA]</scope>
    <source>
        <strain evidence="3">F 1598</strain>
    </source>
</reference>
<evidence type="ECO:0000313" key="3">
    <source>
        <dbReference type="Proteomes" id="UP000054166"/>
    </source>
</evidence>
<feature type="compositionally biased region" description="Basic residues" evidence="1">
    <location>
        <begin position="160"/>
        <end position="178"/>
    </location>
</feature>
<keyword evidence="3" id="KW-1185">Reference proteome</keyword>
<gene>
    <name evidence="2" type="ORF">PILCRDRAFT_479395</name>
</gene>
<protein>
    <submittedName>
        <fullName evidence="2">Uncharacterized protein</fullName>
    </submittedName>
</protein>
<organism evidence="2 3">
    <name type="scientific">Piloderma croceum (strain F 1598)</name>
    <dbReference type="NCBI Taxonomy" id="765440"/>
    <lineage>
        <taxon>Eukaryota</taxon>
        <taxon>Fungi</taxon>
        <taxon>Dikarya</taxon>
        <taxon>Basidiomycota</taxon>
        <taxon>Agaricomycotina</taxon>
        <taxon>Agaricomycetes</taxon>
        <taxon>Agaricomycetidae</taxon>
        <taxon>Atheliales</taxon>
        <taxon>Atheliaceae</taxon>
        <taxon>Piloderma</taxon>
    </lineage>
</organism>
<feature type="region of interest" description="Disordered" evidence="1">
    <location>
        <begin position="160"/>
        <end position="192"/>
    </location>
</feature>
<evidence type="ECO:0000256" key="1">
    <source>
        <dbReference type="SAM" id="MobiDB-lite"/>
    </source>
</evidence>
<dbReference type="AlphaFoldDB" id="A0A0C3FQD7"/>
<dbReference type="InParanoid" id="A0A0C3FQD7"/>
<reference evidence="2 3" key="1">
    <citation type="submission" date="2014-04" db="EMBL/GenBank/DDBJ databases">
        <authorList>
            <consortium name="DOE Joint Genome Institute"/>
            <person name="Kuo A."/>
            <person name="Tarkka M."/>
            <person name="Buscot F."/>
            <person name="Kohler A."/>
            <person name="Nagy L.G."/>
            <person name="Floudas D."/>
            <person name="Copeland A."/>
            <person name="Barry K.W."/>
            <person name="Cichocki N."/>
            <person name="Veneault-Fourrey C."/>
            <person name="LaButti K."/>
            <person name="Lindquist E.A."/>
            <person name="Lipzen A."/>
            <person name="Lundell T."/>
            <person name="Morin E."/>
            <person name="Murat C."/>
            <person name="Sun H."/>
            <person name="Tunlid A."/>
            <person name="Henrissat B."/>
            <person name="Grigoriev I.V."/>
            <person name="Hibbett D.S."/>
            <person name="Martin F."/>
            <person name="Nordberg H.P."/>
            <person name="Cantor M.N."/>
            <person name="Hua S.X."/>
        </authorList>
    </citation>
    <scope>NUCLEOTIDE SEQUENCE [LARGE SCALE GENOMIC DNA]</scope>
    <source>
        <strain evidence="2 3">F 1598</strain>
    </source>
</reference>
<dbReference type="EMBL" id="KN832996">
    <property type="protein sequence ID" value="KIM81934.1"/>
    <property type="molecule type" value="Genomic_DNA"/>
</dbReference>